<dbReference type="InterPro" id="IPR017850">
    <property type="entry name" value="Alkaline_phosphatase_core_sf"/>
</dbReference>
<feature type="transmembrane region" description="Helical" evidence="12">
    <location>
        <begin position="647"/>
        <end position="668"/>
    </location>
</feature>
<dbReference type="CDD" id="cd05250">
    <property type="entry name" value="CC3_like_SDR_a"/>
    <property type="match status" value="1"/>
</dbReference>
<dbReference type="InterPro" id="IPR017852">
    <property type="entry name" value="GPI_EtnP_transferase_1_C"/>
</dbReference>
<dbReference type="InterPro" id="IPR037671">
    <property type="entry name" value="PIGN_N"/>
</dbReference>
<comment type="pathway">
    <text evidence="2 12">Glycolipid biosynthesis; glycosylphosphatidylinositol-anchor biosynthesis.</text>
</comment>
<feature type="transmembrane region" description="Helical" evidence="12">
    <location>
        <begin position="604"/>
        <end position="626"/>
    </location>
</feature>
<evidence type="ECO:0000256" key="1">
    <source>
        <dbReference type="ARBA" id="ARBA00004477"/>
    </source>
</evidence>
<evidence type="ECO:0000259" key="15">
    <source>
        <dbReference type="Pfam" id="PF13460"/>
    </source>
</evidence>
<evidence type="ECO:0000256" key="8">
    <source>
        <dbReference type="ARBA" id="ARBA00022824"/>
    </source>
</evidence>
<feature type="transmembrane region" description="Helical" evidence="12">
    <location>
        <begin position="706"/>
        <end position="722"/>
    </location>
</feature>
<proteinExistence type="inferred from homology"/>
<dbReference type="EMBL" id="JAWQEG010003466">
    <property type="protein sequence ID" value="KAK3866091.1"/>
    <property type="molecule type" value="Genomic_DNA"/>
</dbReference>
<dbReference type="InterPro" id="IPR036291">
    <property type="entry name" value="NAD(P)-bd_dom_sf"/>
</dbReference>
<feature type="region of interest" description="Disordered" evidence="13">
    <location>
        <begin position="1159"/>
        <end position="1182"/>
    </location>
</feature>
<dbReference type="Pfam" id="PF13460">
    <property type="entry name" value="NAD_binding_10"/>
    <property type="match status" value="1"/>
</dbReference>
<feature type="transmembrane region" description="Helical" evidence="12">
    <location>
        <begin position="459"/>
        <end position="476"/>
    </location>
</feature>
<sequence>MTPQGHQNNPAATRLVLIVGDGLRADTFFSLNNVTSRAPYLRSVMENNGTWGISHTRVPTESRPGHVAIIAGLYEDPSAIARGWKENPVEFDSLFNQSRHTWCWGSPDILPMFAAGSERGHIETSMYAAEEEDFASSDASLLDTWVFDKVEAFFKSASHDKRLNERLHQDRVIFFLHLLGLDTNGHAHKPHSDEYLRNIEVVDRGVQRIVEVFEEFYQDQQTAYIFTSDHGMTDWGSHGAGDPSETETPVIFWGSGVAPPRPAWQVKGRVVYDRRVQDWGLGHLRRHDLYQADITPLAASILAIPIPVNSVGKLHIEYLNTSEQYKSAALFANARQMLSQYQVKRANKEANTLQALYWPFTNLTPDRELQALANIRQALKNHDYEEANRGSAGVIAVSQQGLDYYHHYDRLLLSFHIALGFVGWILLMLCHLLRDHSGVMRMAGGTVEGRRVWRSSSRLSVVVLVLWGTANLTRLVGEGRPWQHYLYLLSPVCVWWLVQRCSGPLRVALLLISSFNMVWEIAIRFLFILIGIEILVAGFFVRGALSVGLACVGVWPGVLQGSSRGGGPVERSLRLGWVGACVLLASFTYMPVVGKEAYYPLVEIAGLIAFTLGGFGIYCVDMGQVMNTKHRTKRRRCGGEGGLPRHIPSVVYLQGLGVLTSVFLVHSSTRSIADKQGLPYYNQLGAWALLVLSLVVPVLGSRNMMGRLLSVAAALFCPFLLLCIRHEAFFYLAITVAMFLWLFLEFYLAGNNVQIAMLKFATWGGREGVEGGERVMEWADVRRAYFFLFFIILAFFGTGNIASVNSFDPSFVYCFVTVFSPFIMGALLLFKIIIPFLLVTCFFHAICTLIKVPTRALFYVFLAMSDFMALHFFFLIRTEGSWLDIGTSLSHYIITMATTLFIIILLFLAKFLTTFSLLTGVIGGGVVGAGGDVDCVLPRVSEVVVVVDINVIFQHLSLPTYIVKMSGLTALVLGGSGEVGKQLVKELITNNSFSRVVLVTRRRLDISSDKVEQKIVDFDKLEDYKEAFKDAQVAYCCLGTTRGKAGANGFVKVDREYVVTSAQLLKEAGCQHFNLVSSTGANKDSCFLYTKTKGEAEKQVTELGFPRLTIYRPSLLLCDRQENRFGEKVAQVLMRGFDWRNKMSIGTDTVASAMVANTLESPSQETQPTPPPEGQTPSKAWEAQKVEILENVDILRLGID</sequence>
<protein>
    <recommendedName>
        <fullName evidence="4 12">GPI ethanolamine phosphate transferase 1</fullName>
        <ecNumber evidence="12">2.-.-.-</ecNumber>
    </recommendedName>
</protein>
<evidence type="ECO:0000256" key="10">
    <source>
        <dbReference type="ARBA" id="ARBA00023136"/>
    </source>
</evidence>
<keyword evidence="9 12" id="KW-1133">Transmembrane helix</keyword>
<evidence type="ECO:0000256" key="6">
    <source>
        <dbReference type="ARBA" id="ARBA00022679"/>
    </source>
</evidence>
<evidence type="ECO:0000256" key="3">
    <source>
        <dbReference type="ARBA" id="ARBA00008400"/>
    </source>
</evidence>
<dbReference type="Proteomes" id="UP001286313">
    <property type="component" value="Unassembled WGS sequence"/>
</dbReference>
<keyword evidence="11" id="KW-0325">Glycoprotein</keyword>
<keyword evidence="7 12" id="KW-0812">Transmembrane</keyword>
<feature type="transmembrane region" description="Helical" evidence="12">
    <location>
        <begin position="482"/>
        <end position="498"/>
    </location>
</feature>
<feature type="domain" description="NAD(P)-binding" evidence="15">
    <location>
        <begin position="974"/>
        <end position="1155"/>
    </location>
</feature>
<dbReference type="SUPFAM" id="SSF51735">
    <property type="entry name" value="NAD(P)-binding Rossmann-fold domains"/>
    <property type="match status" value="1"/>
</dbReference>
<evidence type="ECO:0000256" key="2">
    <source>
        <dbReference type="ARBA" id="ARBA00004687"/>
    </source>
</evidence>
<dbReference type="Pfam" id="PF04987">
    <property type="entry name" value="PigN"/>
    <property type="match status" value="1"/>
</dbReference>
<name>A0AAE1K5H5_PETCI</name>
<evidence type="ECO:0000259" key="14">
    <source>
        <dbReference type="Pfam" id="PF04987"/>
    </source>
</evidence>
<dbReference type="SUPFAM" id="SSF53649">
    <property type="entry name" value="Alkaline phosphatase-like"/>
    <property type="match status" value="1"/>
</dbReference>
<dbReference type="GO" id="GO:0006506">
    <property type="term" value="P:GPI anchor biosynthetic process"/>
    <property type="evidence" value="ECO:0007669"/>
    <property type="project" value="UniProtKB-KW"/>
</dbReference>
<comment type="subcellular location">
    <subcellularLocation>
        <location evidence="1 12">Endoplasmic reticulum membrane</location>
        <topology evidence="1 12">Multi-pass membrane protein</topology>
    </subcellularLocation>
</comment>
<dbReference type="GO" id="GO:0051377">
    <property type="term" value="F:mannose-ethanolamine phosphotransferase activity"/>
    <property type="evidence" value="ECO:0007669"/>
    <property type="project" value="UniProtKB-UniRule"/>
</dbReference>
<feature type="transmembrane region" description="Helical" evidence="12">
    <location>
        <begin position="505"/>
        <end position="528"/>
    </location>
</feature>
<comment type="similarity">
    <text evidence="3 12">Belongs to the PIGG/PIGN/PIGO family. PIGN subfamily.</text>
</comment>
<keyword evidence="5 12" id="KW-0337">GPI-anchor biosynthesis</keyword>
<dbReference type="Gene3D" id="3.40.720.10">
    <property type="entry name" value="Alkaline Phosphatase, subunit A"/>
    <property type="match status" value="2"/>
</dbReference>
<dbReference type="FunFam" id="3.40.720.10:FF:000015">
    <property type="entry name" value="GPI ethanolamine phosphate transferase 1"/>
    <property type="match status" value="1"/>
</dbReference>
<dbReference type="PANTHER" id="PTHR12250:SF0">
    <property type="entry name" value="GPI ETHANOLAMINE PHOSPHATE TRANSFERASE 1"/>
    <property type="match status" value="1"/>
</dbReference>
<evidence type="ECO:0000313" key="16">
    <source>
        <dbReference type="EMBL" id="KAK3866091.1"/>
    </source>
</evidence>
<feature type="transmembrane region" description="Helical" evidence="12">
    <location>
        <begin position="575"/>
        <end position="592"/>
    </location>
</feature>
<feature type="transmembrane region" description="Helical" evidence="12">
    <location>
        <begin position="534"/>
        <end position="555"/>
    </location>
</feature>
<evidence type="ECO:0000313" key="17">
    <source>
        <dbReference type="Proteomes" id="UP001286313"/>
    </source>
</evidence>
<feature type="transmembrane region" description="Helical" evidence="12">
    <location>
        <begin position="889"/>
        <end position="909"/>
    </location>
</feature>
<evidence type="ECO:0000256" key="5">
    <source>
        <dbReference type="ARBA" id="ARBA00022502"/>
    </source>
</evidence>
<dbReference type="CDD" id="cd16020">
    <property type="entry name" value="GPI_EPT_1"/>
    <property type="match status" value="1"/>
</dbReference>
<keyword evidence="6 12" id="KW-0808">Transferase</keyword>
<evidence type="ECO:0000256" key="7">
    <source>
        <dbReference type="ARBA" id="ARBA00022692"/>
    </source>
</evidence>
<feature type="domain" description="GPI ethanolamine phosphate transferase 1 C-terminal" evidence="14">
    <location>
        <begin position="400"/>
        <end position="881"/>
    </location>
</feature>
<gene>
    <name evidence="16" type="ORF">Pcinc_028349</name>
</gene>
<accession>A0AAE1K5H5</accession>
<evidence type="ECO:0000256" key="11">
    <source>
        <dbReference type="ARBA" id="ARBA00023180"/>
    </source>
</evidence>
<evidence type="ECO:0000256" key="12">
    <source>
        <dbReference type="RuleBase" id="RU367138"/>
    </source>
</evidence>
<feature type="transmembrane region" description="Helical" evidence="12">
    <location>
        <begin position="784"/>
        <end position="802"/>
    </location>
</feature>
<feature type="transmembrane region" description="Helical" evidence="12">
    <location>
        <begin position="857"/>
        <end position="877"/>
    </location>
</feature>
<keyword evidence="10 12" id="KW-0472">Membrane</keyword>
<dbReference type="EC" id="2.-.-.-" evidence="12"/>
<comment type="caution">
    <text evidence="16">The sequence shown here is derived from an EMBL/GenBank/DDBJ whole genome shotgun (WGS) entry which is preliminary data.</text>
</comment>
<feature type="transmembrane region" description="Helical" evidence="12">
    <location>
        <begin position="680"/>
        <end position="699"/>
    </location>
</feature>
<keyword evidence="8 12" id="KW-0256">Endoplasmic reticulum</keyword>
<reference evidence="16" key="1">
    <citation type="submission" date="2023-10" db="EMBL/GenBank/DDBJ databases">
        <title>Genome assemblies of two species of porcelain crab, Petrolisthes cinctipes and Petrolisthes manimaculis (Anomura: Porcellanidae).</title>
        <authorList>
            <person name="Angst P."/>
        </authorList>
    </citation>
    <scope>NUCLEOTIDE SEQUENCE</scope>
    <source>
        <strain evidence="16">PB745_01</strain>
        <tissue evidence="16">Gill</tissue>
    </source>
</reference>
<feature type="transmembrane region" description="Helical" evidence="12">
    <location>
        <begin position="728"/>
        <end position="749"/>
    </location>
</feature>
<dbReference type="Pfam" id="PF01663">
    <property type="entry name" value="Phosphodiest"/>
    <property type="match status" value="1"/>
</dbReference>
<dbReference type="GO" id="GO:0005789">
    <property type="term" value="C:endoplasmic reticulum membrane"/>
    <property type="evidence" value="ECO:0007669"/>
    <property type="project" value="UniProtKB-SubCell"/>
</dbReference>
<dbReference type="PANTHER" id="PTHR12250">
    <property type="entry name" value="PHOSPHATIDYLINOSITOL GLYCAN, CLASS N"/>
    <property type="match status" value="1"/>
</dbReference>
<dbReference type="InterPro" id="IPR002591">
    <property type="entry name" value="Phosphodiest/P_Trfase"/>
</dbReference>
<organism evidence="16 17">
    <name type="scientific">Petrolisthes cinctipes</name>
    <name type="common">Flat porcelain crab</name>
    <dbReference type="NCBI Taxonomy" id="88211"/>
    <lineage>
        <taxon>Eukaryota</taxon>
        <taxon>Metazoa</taxon>
        <taxon>Ecdysozoa</taxon>
        <taxon>Arthropoda</taxon>
        <taxon>Crustacea</taxon>
        <taxon>Multicrustacea</taxon>
        <taxon>Malacostraca</taxon>
        <taxon>Eumalacostraca</taxon>
        <taxon>Eucarida</taxon>
        <taxon>Decapoda</taxon>
        <taxon>Pleocyemata</taxon>
        <taxon>Anomura</taxon>
        <taxon>Galatheoidea</taxon>
        <taxon>Porcellanidae</taxon>
        <taxon>Petrolisthes</taxon>
    </lineage>
</organism>
<dbReference type="AlphaFoldDB" id="A0AAE1K5H5"/>
<evidence type="ECO:0000256" key="13">
    <source>
        <dbReference type="SAM" id="MobiDB-lite"/>
    </source>
</evidence>
<dbReference type="Gene3D" id="3.40.50.720">
    <property type="entry name" value="NAD(P)-binding Rossmann-like Domain"/>
    <property type="match status" value="1"/>
</dbReference>
<feature type="transmembrane region" description="Helical" evidence="12">
    <location>
        <begin position="822"/>
        <end position="845"/>
    </location>
</feature>
<dbReference type="InterPro" id="IPR007070">
    <property type="entry name" value="GPI_EtnP_transferase_1"/>
</dbReference>
<feature type="transmembrane region" description="Helical" evidence="12">
    <location>
        <begin position="411"/>
        <end position="433"/>
    </location>
</feature>
<keyword evidence="17" id="KW-1185">Reference proteome</keyword>
<evidence type="ECO:0000256" key="9">
    <source>
        <dbReference type="ARBA" id="ARBA00022989"/>
    </source>
</evidence>
<evidence type="ECO:0000256" key="4">
    <source>
        <dbReference type="ARBA" id="ARBA00020831"/>
    </source>
</evidence>
<comment type="function">
    <text evidence="12">Ethanolamine phosphate transferase involved in glycosylphosphatidylinositol-anchor biosynthesis. Transfers ethanolamine phosphate to the first alpha-1,4-linked mannose of the glycosylphosphatidylinositol precursor of GPI-anchor.</text>
</comment>
<dbReference type="InterPro" id="IPR016040">
    <property type="entry name" value="NAD(P)-bd_dom"/>
</dbReference>